<keyword evidence="1" id="KW-1133">Transmembrane helix</keyword>
<protein>
    <submittedName>
        <fullName evidence="2">Uncharacterized protein</fullName>
    </submittedName>
</protein>
<keyword evidence="1" id="KW-0472">Membrane</keyword>
<feature type="transmembrane region" description="Helical" evidence="1">
    <location>
        <begin position="74"/>
        <end position="94"/>
    </location>
</feature>
<keyword evidence="3" id="KW-1185">Reference proteome</keyword>
<dbReference type="EMBL" id="WBVQ01000001">
    <property type="protein sequence ID" value="KAB2817131.1"/>
    <property type="molecule type" value="Genomic_DNA"/>
</dbReference>
<evidence type="ECO:0000313" key="2">
    <source>
        <dbReference type="EMBL" id="KAB2817131.1"/>
    </source>
</evidence>
<reference evidence="2 3" key="1">
    <citation type="submission" date="2019-10" db="EMBL/GenBank/DDBJ databases">
        <title>Genome sequence of Phaeocystidibacter marisrubri JCM30614 (type strain).</title>
        <authorList>
            <person name="Bowman J.P."/>
        </authorList>
    </citation>
    <scope>NUCLEOTIDE SEQUENCE [LARGE SCALE GENOMIC DNA]</scope>
    <source>
        <strain evidence="2 3">JCM 30614</strain>
    </source>
</reference>
<dbReference type="Proteomes" id="UP000484164">
    <property type="component" value="Unassembled WGS sequence"/>
</dbReference>
<dbReference type="AlphaFoldDB" id="A0A6L3ZGT8"/>
<accession>A0A6L3ZGT8</accession>
<gene>
    <name evidence="2" type="ORF">F8C82_01675</name>
</gene>
<organism evidence="2 3">
    <name type="scientific">Phaeocystidibacter marisrubri</name>
    <dbReference type="NCBI Taxonomy" id="1577780"/>
    <lineage>
        <taxon>Bacteria</taxon>
        <taxon>Pseudomonadati</taxon>
        <taxon>Bacteroidota</taxon>
        <taxon>Flavobacteriia</taxon>
        <taxon>Flavobacteriales</taxon>
        <taxon>Phaeocystidibacteraceae</taxon>
        <taxon>Phaeocystidibacter</taxon>
    </lineage>
</organism>
<sequence length="217" mass="24338">MLGVGVSVMAMIQSLRSNQSLLERTKKLGGQPVLKRIASAEERERRRINQPVASPELLASIRAQNVADRGRTKMLSALVFVGSAVVVAGLFYMMSAITNELNFKSGEVQISQAEQIVINRKRNEALRLELAQELPRAESMMRTGDYFGAMGLYKHLWRLRMDNEDLANQYVLSTLNFVKGQKTVNQKLLLTAWEEYVSAFPNGSMRVELGEMVLSSK</sequence>
<evidence type="ECO:0000256" key="1">
    <source>
        <dbReference type="SAM" id="Phobius"/>
    </source>
</evidence>
<dbReference type="RefSeq" id="WP_151691702.1">
    <property type="nucleotide sequence ID" value="NZ_WBVQ01000001.1"/>
</dbReference>
<evidence type="ECO:0000313" key="3">
    <source>
        <dbReference type="Proteomes" id="UP000484164"/>
    </source>
</evidence>
<comment type="caution">
    <text evidence="2">The sequence shown here is derived from an EMBL/GenBank/DDBJ whole genome shotgun (WGS) entry which is preliminary data.</text>
</comment>
<name>A0A6L3ZGT8_9FLAO</name>
<proteinExistence type="predicted"/>
<keyword evidence="1" id="KW-0812">Transmembrane</keyword>